<gene>
    <name evidence="2" type="ORF">GALMADRAFT_135597</name>
</gene>
<evidence type="ECO:0000313" key="3">
    <source>
        <dbReference type="Proteomes" id="UP000027222"/>
    </source>
</evidence>
<feature type="region of interest" description="Disordered" evidence="1">
    <location>
        <begin position="1"/>
        <end position="68"/>
    </location>
</feature>
<protein>
    <submittedName>
        <fullName evidence="2">Uncharacterized protein</fullName>
    </submittedName>
</protein>
<name>A0A067TTC4_GALM3</name>
<reference evidence="3" key="1">
    <citation type="journal article" date="2014" name="Proc. Natl. Acad. Sci. U.S.A.">
        <title>Extensive sampling of basidiomycete genomes demonstrates inadequacy of the white-rot/brown-rot paradigm for wood decay fungi.</title>
        <authorList>
            <person name="Riley R."/>
            <person name="Salamov A.A."/>
            <person name="Brown D.W."/>
            <person name="Nagy L.G."/>
            <person name="Floudas D."/>
            <person name="Held B.W."/>
            <person name="Levasseur A."/>
            <person name="Lombard V."/>
            <person name="Morin E."/>
            <person name="Otillar R."/>
            <person name="Lindquist E.A."/>
            <person name="Sun H."/>
            <person name="LaButti K.M."/>
            <person name="Schmutz J."/>
            <person name="Jabbour D."/>
            <person name="Luo H."/>
            <person name="Baker S.E."/>
            <person name="Pisabarro A.G."/>
            <person name="Walton J.D."/>
            <person name="Blanchette R.A."/>
            <person name="Henrissat B."/>
            <person name="Martin F."/>
            <person name="Cullen D."/>
            <person name="Hibbett D.S."/>
            <person name="Grigoriev I.V."/>
        </authorList>
    </citation>
    <scope>NUCLEOTIDE SEQUENCE [LARGE SCALE GENOMIC DNA]</scope>
    <source>
        <strain evidence="3">CBS 339.88</strain>
    </source>
</reference>
<feature type="region of interest" description="Disordered" evidence="1">
    <location>
        <begin position="252"/>
        <end position="283"/>
    </location>
</feature>
<accession>A0A067TTC4</accession>
<organism evidence="2 3">
    <name type="scientific">Galerina marginata (strain CBS 339.88)</name>
    <dbReference type="NCBI Taxonomy" id="685588"/>
    <lineage>
        <taxon>Eukaryota</taxon>
        <taxon>Fungi</taxon>
        <taxon>Dikarya</taxon>
        <taxon>Basidiomycota</taxon>
        <taxon>Agaricomycotina</taxon>
        <taxon>Agaricomycetes</taxon>
        <taxon>Agaricomycetidae</taxon>
        <taxon>Agaricales</taxon>
        <taxon>Agaricineae</taxon>
        <taxon>Strophariaceae</taxon>
        <taxon>Galerina</taxon>
    </lineage>
</organism>
<dbReference type="HOGENOM" id="CLU_983677_0_0_1"/>
<evidence type="ECO:0000313" key="2">
    <source>
        <dbReference type="EMBL" id="KDR82238.1"/>
    </source>
</evidence>
<dbReference type="Proteomes" id="UP000027222">
    <property type="component" value="Unassembled WGS sequence"/>
</dbReference>
<sequence length="283" mass="31321">MPDFTHGPMSSTAGAHEHGSPSPSVRDCSSPLLFDELDGNSDDSLMYPTDPEDGDSEGSVTDGSEHSLTDPRVDIIPFFFYFGHENGPHLPQRVLFCMRDKKFTFAKHPELVAMLDPKKTVIEYFHEDGTFRRLWIVLTVPVSSFSAPDVNHVIMSPTASVYGSLAMSFTFVGIKPGRHVHPSSWESLPRTFQEVLKLPTTGNGRVNIVPLVTQMTCSLGVTREDARAYGIPRPYPSTKTVQLYYEMYGGVSSDSDSGVPDFSCPYSMSPRDRSRPSNVVSPY</sequence>
<dbReference type="AlphaFoldDB" id="A0A067TTC4"/>
<dbReference type="STRING" id="685588.A0A067TTC4"/>
<dbReference type="EMBL" id="KL142370">
    <property type="protein sequence ID" value="KDR82238.1"/>
    <property type="molecule type" value="Genomic_DNA"/>
</dbReference>
<keyword evidence="3" id="KW-1185">Reference proteome</keyword>
<evidence type="ECO:0000256" key="1">
    <source>
        <dbReference type="SAM" id="MobiDB-lite"/>
    </source>
</evidence>
<proteinExistence type="predicted"/>